<keyword evidence="2" id="KW-1185">Reference proteome</keyword>
<evidence type="ECO:0008006" key="3">
    <source>
        <dbReference type="Google" id="ProtNLM"/>
    </source>
</evidence>
<proteinExistence type="predicted"/>
<gene>
    <name evidence="1" type="ORF">VJJ49_01100</name>
</gene>
<comment type="caution">
    <text evidence="1">The sequence shown here is derived from an EMBL/GenBank/DDBJ whole genome shotgun (WGS) entry which is preliminary data.</text>
</comment>
<evidence type="ECO:0000313" key="2">
    <source>
        <dbReference type="Proteomes" id="UP001324270"/>
    </source>
</evidence>
<name>A0ABU5Y7A9_9FLAO</name>
<dbReference type="Proteomes" id="UP001324270">
    <property type="component" value="Unassembled WGS sequence"/>
</dbReference>
<protein>
    <recommendedName>
        <fullName evidence="3">Lipoprotein</fullName>
    </recommendedName>
</protein>
<dbReference type="EMBL" id="JAYKBV010000001">
    <property type="protein sequence ID" value="MEB3039294.1"/>
    <property type="molecule type" value="Genomic_DNA"/>
</dbReference>
<dbReference type="RefSeq" id="WP_323978661.1">
    <property type="nucleotide sequence ID" value="NZ_JAYKBV010000001.1"/>
</dbReference>
<accession>A0ABU5Y7A9</accession>
<evidence type="ECO:0000313" key="1">
    <source>
        <dbReference type="EMBL" id="MEB3039294.1"/>
    </source>
</evidence>
<reference evidence="1 2" key="1">
    <citation type="submission" date="2023-12" db="EMBL/GenBank/DDBJ databases">
        <title>Genomic sequences of Capnocytophaga and Parvimonas strains.</title>
        <authorList>
            <person name="Watt R.M."/>
            <person name="Wang M."/>
            <person name="Yang T."/>
            <person name="Tong W.M."/>
        </authorList>
    </citation>
    <scope>NUCLEOTIDE SEQUENCE [LARGE SCALE GENOMIC DNA]</scope>
    <source>
        <strain evidence="1 2">CCUG 13156</strain>
    </source>
</reference>
<organism evidence="1 2">
    <name type="scientific">Capnocytophaga gingivalis</name>
    <dbReference type="NCBI Taxonomy" id="1017"/>
    <lineage>
        <taxon>Bacteria</taxon>
        <taxon>Pseudomonadati</taxon>
        <taxon>Bacteroidota</taxon>
        <taxon>Flavobacteriia</taxon>
        <taxon>Flavobacteriales</taxon>
        <taxon>Flavobacteriaceae</taxon>
        <taxon>Capnocytophaga</taxon>
    </lineage>
</organism>
<dbReference type="Gene3D" id="1.20.120.1620">
    <property type="match status" value="2"/>
</dbReference>
<dbReference type="InterPro" id="IPR038314">
    <property type="entry name" value="T6SS_sf"/>
</dbReference>
<sequence>MKYFLFISLSSFLFCCNNKQNSEGKLLKETSSQTSSAQTKEIKQEEEIDNEVLTMKKDKTLEDDLLMLKNVAFRRCFGQEVFGIKKKEPNTYKLIPDATTGGYLQCSEHLDIEWIIANPTLDKLVENWLSKPYYKTFQEKGSPKRYPTYMKCLDFYNSKALKKYLDSVRVVLQKRYKASDEKYCTTATKTDDISYDIPLLQKKTKNKEDKLLILKNIAFCNCMEYEYEQIVKENPDLYFLFIDRSREDYITYGGLEANLTKNNLSFDRLVKEWHKKEYNAYPADDNREKVYLTIMKCIDFYNSKKLELYIDSLRVKEKEL</sequence>